<evidence type="ECO:0008006" key="4">
    <source>
        <dbReference type="Google" id="ProtNLM"/>
    </source>
</evidence>
<reference evidence="2 3" key="1">
    <citation type="journal article" date="2022" name="Front. Cell. Infect. Microbiol.">
        <title>The Genomes of Two Strains of Taenia crassiceps the Animal Model for the Study of Human Cysticercosis.</title>
        <authorList>
            <person name="Bobes R.J."/>
            <person name="Estrada K."/>
            <person name="Rios-Valencia D.G."/>
            <person name="Calderon-Gallegos A."/>
            <person name="de la Torre P."/>
            <person name="Carrero J.C."/>
            <person name="Sanchez-Flores A."/>
            <person name="Laclette J.P."/>
        </authorList>
    </citation>
    <scope>NUCLEOTIDE SEQUENCE [LARGE SCALE GENOMIC DNA]</scope>
    <source>
        <strain evidence="2">WFUcys</strain>
    </source>
</reference>
<feature type="chain" id="PRO_5047483740" description="Secreted protein" evidence="1">
    <location>
        <begin position="30"/>
        <end position="113"/>
    </location>
</feature>
<protein>
    <recommendedName>
        <fullName evidence="4">Secreted protein</fullName>
    </recommendedName>
</protein>
<organism evidence="2 3">
    <name type="scientific">Taenia crassiceps</name>
    <dbReference type="NCBI Taxonomy" id="6207"/>
    <lineage>
        <taxon>Eukaryota</taxon>
        <taxon>Metazoa</taxon>
        <taxon>Spiralia</taxon>
        <taxon>Lophotrochozoa</taxon>
        <taxon>Platyhelminthes</taxon>
        <taxon>Cestoda</taxon>
        <taxon>Eucestoda</taxon>
        <taxon>Cyclophyllidea</taxon>
        <taxon>Taeniidae</taxon>
        <taxon>Taenia</taxon>
    </lineage>
</organism>
<comment type="caution">
    <text evidence="2">The sequence shown here is derived from an EMBL/GenBank/DDBJ whole genome shotgun (WGS) entry which is preliminary data.</text>
</comment>
<dbReference type="Proteomes" id="UP001651158">
    <property type="component" value="Unassembled WGS sequence"/>
</dbReference>
<evidence type="ECO:0000313" key="3">
    <source>
        <dbReference type="Proteomes" id="UP001651158"/>
    </source>
</evidence>
<gene>
    <name evidence="2" type="ORF">TcWFU_003704</name>
</gene>
<keyword evidence="1" id="KW-0732">Signal</keyword>
<name>A0ABR4QBB0_9CEST</name>
<sequence>MAIGSRAISGFSITPLISLLIATRPTAYATGDHHQLSCYFTFETLPTPSSLVPRIPPQLDVSGHRACVYDCASGSGSMSTLWLEEVKEALITIGTATATEMNSEKAKITDECE</sequence>
<dbReference type="EMBL" id="JAKROA010000005">
    <property type="protein sequence ID" value="KAL5106735.1"/>
    <property type="molecule type" value="Genomic_DNA"/>
</dbReference>
<evidence type="ECO:0000313" key="2">
    <source>
        <dbReference type="EMBL" id="KAL5106735.1"/>
    </source>
</evidence>
<keyword evidence="3" id="KW-1185">Reference proteome</keyword>
<evidence type="ECO:0000256" key="1">
    <source>
        <dbReference type="SAM" id="SignalP"/>
    </source>
</evidence>
<feature type="signal peptide" evidence="1">
    <location>
        <begin position="1"/>
        <end position="29"/>
    </location>
</feature>
<proteinExistence type="predicted"/>
<accession>A0ABR4QBB0</accession>